<accession>A0A0S8FW35</accession>
<reference evidence="4 5" key="1">
    <citation type="journal article" date="2015" name="Microbiome">
        <title>Genomic resolution of linkages in carbon, nitrogen, and sulfur cycling among widespread estuary sediment bacteria.</title>
        <authorList>
            <person name="Baker B.J."/>
            <person name="Lazar C.S."/>
            <person name="Teske A.P."/>
            <person name="Dick G.J."/>
        </authorList>
    </citation>
    <scope>NUCLEOTIDE SEQUENCE [LARGE SCALE GENOMIC DNA]</scope>
    <source>
        <strain evidence="4">SM23_42</strain>
    </source>
</reference>
<name>A0A0S8FW35_UNCW3</name>
<proteinExistence type="predicted"/>
<keyword evidence="2" id="KW-0472">Membrane</keyword>
<organism evidence="4 5">
    <name type="scientific">candidate division WOR_3 bacterium SM23_42</name>
    <dbReference type="NCBI Taxonomy" id="1703779"/>
    <lineage>
        <taxon>Bacteria</taxon>
        <taxon>Bacteria division WOR-3</taxon>
    </lineage>
</organism>
<dbReference type="STRING" id="1703779.AMJ83_05325"/>
<keyword evidence="3" id="KW-0998">Cell outer membrane</keyword>
<dbReference type="InterPro" id="IPR036942">
    <property type="entry name" value="Beta-barrel_TonB_sf"/>
</dbReference>
<evidence type="ECO:0000256" key="3">
    <source>
        <dbReference type="ARBA" id="ARBA00023237"/>
    </source>
</evidence>
<evidence type="ECO:0000313" key="4">
    <source>
        <dbReference type="EMBL" id="KPK63869.1"/>
    </source>
</evidence>
<dbReference type="Gene3D" id="2.40.170.20">
    <property type="entry name" value="TonB-dependent receptor, beta-barrel domain"/>
    <property type="match status" value="1"/>
</dbReference>
<dbReference type="Pfam" id="PF13620">
    <property type="entry name" value="CarboxypepD_reg"/>
    <property type="match status" value="1"/>
</dbReference>
<dbReference type="SUPFAM" id="SSF49452">
    <property type="entry name" value="Starch-binding domain-like"/>
    <property type="match status" value="1"/>
</dbReference>
<comment type="caution">
    <text evidence="4">The sequence shown here is derived from an EMBL/GenBank/DDBJ whole genome shotgun (WGS) entry which is preliminary data.</text>
</comment>
<gene>
    <name evidence="4" type="ORF">AMJ83_05325</name>
</gene>
<dbReference type="GO" id="GO:0009279">
    <property type="term" value="C:cell outer membrane"/>
    <property type="evidence" value="ECO:0007669"/>
    <property type="project" value="UniProtKB-SubCell"/>
</dbReference>
<evidence type="ECO:0000256" key="2">
    <source>
        <dbReference type="ARBA" id="ARBA00023136"/>
    </source>
</evidence>
<dbReference type="Proteomes" id="UP000051373">
    <property type="component" value="Unassembled WGS sequence"/>
</dbReference>
<dbReference type="InterPro" id="IPR037066">
    <property type="entry name" value="Plug_dom_sf"/>
</dbReference>
<evidence type="ECO:0000256" key="1">
    <source>
        <dbReference type="ARBA" id="ARBA00004442"/>
    </source>
</evidence>
<dbReference type="InterPro" id="IPR013784">
    <property type="entry name" value="Carb-bd-like_fold"/>
</dbReference>
<protein>
    <submittedName>
        <fullName evidence="4">Uncharacterized protein</fullName>
    </submittedName>
</protein>
<dbReference type="Gene3D" id="2.170.130.10">
    <property type="entry name" value="TonB-dependent receptor, plug domain"/>
    <property type="match status" value="1"/>
</dbReference>
<dbReference type="GO" id="GO:0030246">
    <property type="term" value="F:carbohydrate binding"/>
    <property type="evidence" value="ECO:0007669"/>
    <property type="project" value="InterPro"/>
</dbReference>
<dbReference type="SUPFAM" id="SSF56935">
    <property type="entry name" value="Porins"/>
    <property type="match status" value="1"/>
</dbReference>
<dbReference type="EMBL" id="LJUJ01000008">
    <property type="protein sequence ID" value="KPK63869.1"/>
    <property type="molecule type" value="Genomic_DNA"/>
</dbReference>
<dbReference type="AlphaFoldDB" id="A0A0S8FW35"/>
<dbReference type="Gene3D" id="2.60.40.1120">
    <property type="entry name" value="Carboxypeptidase-like, regulatory domain"/>
    <property type="match status" value="1"/>
</dbReference>
<evidence type="ECO:0000313" key="5">
    <source>
        <dbReference type="Proteomes" id="UP000051373"/>
    </source>
</evidence>
<comment type="subcellular location">
    <subcellularLocation>
        <location evidence="1">Cell outer membrane</location>
    </subcellularLocation>
</comment>
<sequence>MEKYWIFIVLILATWISFIFATEYGSIAGRVFDEETNEPLENARVWVEHTKCAAKTNEHGYYYIHSIRTGTYRISLTAPGYAMITHVGVRIESGKSTALDFYTHGIILATPMLTFDQPHTKSLRTATFNYKDIVGSSATDPIELIRLLPGIITSEYGSHLRGGTSDDITYYVDGLIMMWPHMMGWQHISIPLSAIEEISLQSGSIEARYGETRAGIVNIVTRQAGARHAARIHYSTDEIFSGDKLNFGYNRYDVIASGPLEANISYFFSGDYVFNDAFQEAKYRITSPRTDYHGYGKLTYQIPNARGQLSLSGFRAREQYVRWSPYIEPGNTFKYFDQRPMTRTKYWYGMAALDYRFSSKNLTSLRIDVDHFDRCYGNRDYTWEEENGHSWYNDYRFKAEHLIPYLLDEEWQGQNYLTIRDILVDSMMTYHNEAQNRGAAALRNNPWGIEGRLYTYGDYWVWSYSQNNNIQACLEINQYFNRYFKLKSGIHFIKYDIRYYNNPTAWYDFPLWDYYLCEPYRIDGYLEHNLYHRNVSATVGVRLDYFHPNTESRIDTTPFIVDTLENPSFTISPRLNINIPIMNRLKINFDYGHYVRVYYRYKTTFRRPFTYRTTVYGLSADYNFLHDLAVGLDLYYKKHNDWLQDKSNEYDYNIYGTCEYDDYVGVMGMQLDLYAKLSSYTSLVVAYNLQYAYGSNFYWYYGYYYPSDTTETVAPADFDERHQIRVQLQYQLPSGFSFGLLRDSKAALTFFYGSGQPFTPMDWAGNYLGDKNSERMPGYWNVDLKFTRCFGVGPTRLVLTALVRNLFNTGQIFDVYNTTGDPDDPGYPLPSVGQFSYISILNETYSPQADFNHDGLMTAVERRDDYADAIQALYQDPTNYGSPLRVRLGIGIEL</sequence>